<dbReference type="GO" id="GO:0005886">
    <property type="term" value="C:plasma membrane"/>
    <property type="evidence" value="ECO:0007669"/>
    <property type="project" value="UniProtKB-SubCell"/>
</dbReference>
<dbReference type="OrthoDB" id="1653617at2"/>
<reference evidence="7 8" key="1">
    <citation type="submission" date="2019-04" db="EMBL/GenBank/DDBJ databases">
        <authorList>
            <person name="Poehlein A."/>
            <person name="Bengelsdorf F.R."/>
            <person name="Duerre P."/>
            <person name="Daniel R."/>
        </authorList>
    </citation>
    <scope>NUCLEOTIDE SEQUENCE [LARGE SCALE GENOMIC DNA]</scope>
    <source>
        <strain evidence="7 8">BS-1</strain>
    </source>
</reference>
<evidence type="ECO:0000256" key="5">
    <source>
        <dbReference type="ARBA" id="ARBA00023136"/>
    </source>
</evidence>
<evidence type="ECO:0008006" key="9">
    <source>
        <dbReference type="Google" id="ProtNLM"/>
    </source>
</evidence>
<sequence>MKWLQNFLKSDHRLGFRVVKTGIAVTLCVVLSTFFKLDQPFFMVIAAVMTMGKSIDASIKSGRNKIIGVVIGAVIGYGLVSVSPANAGLCGVGIILTLYLCHFFRLDGAATLSSFVFTAIMFQLGTPLIGAINCFIGIVVAIVVNLVMMPPNYAEEIKKSYDQLCAMIEESMGNAAEIQQIDIGAVEAGIQKLNYNVRMYIAQAKFLRWNDDEVFKISCKISTYKMILDELRAIEVMELTEDALKPGSELFTVYHYHMNRMQRLLEHVRKP</sequence>
<dbReference type="AlphaFoldDB" id="A0A4Z0Y6Q6"/>
<protein>
    <recommendedName>
        <fullName evidence="9">Fusaric acid resistance protein family protein</fullName>
    </recommendedName>
</protein>
<keyword evidence="2" id="KW-1003">Cell membrane</keyword>
<dbReference type="Pfam" id="PF06081">
    <property type="entry name" value="ArAE_1"/>
    <property type="match status" value="1"/>
</dbReference>
<comment type="caution">
    <text evidence="7">The sequence shown here is derived from an EMBL/GenBank/DDBJ whole genome shotgun (WGS) entry which is preliminary data.</text>
</comment>
<keyword evidence="4 6" id="KW-1133">Transmembrane helix</keyword>
<feature type="transmembrane region" description="Helical" evidence="6">
    <location>
        <begin position="66"/>
        <end position="99"/>
    </location>
</feature>
<dbReference type="InterPro" id="IPR010343">
    <property type="entry name" value="ArAE_1"/>
</dbReference>
<feature type="transmembrane region" description="Helical" evidence="6">
    <location>
        <begin position="119"/>
        <end position="148"/>
    </location>
</feature>
<proteinExistence type="predicted"/>
<name>A0A4Z0Y6Q6_9FIRM</name>
<evidence type="ECO:0000256" key="6">
    <source>
        <dbReference type="SAM" id="Phobius"/>
    </source>
</evidence>
<dbReference type="PANTHER" id="PTHR30509">
    <property type="entry name" value="P-HYDROXYBENZOIC ACID EFFLUX PUMP SUBUNIT-RELATED"/>
    <property type="match status" value="1"/>
</dbReference>
<feature type="transmembrane region" description="Helical" evidence="6">
    <location>
        <begin position="14"/>
        <end position="35"/>
    </location>
</feature>
<evidence type="ECO:0000256" key="4">
    <source>
        <dbReference type="ARBA" id="ARBA00022989"/>
    </source>
</evidence>
<comment type="subcellular location">
    <subcellularLocation>
        <location evidence="1">Cell membrane</location>
        <topology evidence="1">Multi-pass membrane protein</topology>
    </subcellularLocation>
</comment>
<dbReference type="PANTHER" id="PTHR30509:SF9">
    <property type="entry name" value="MULTIDRUG RESISTANCE PROTEIN MDTO"/>
    <property type="match status" value="1"/>
</dbReference>
<evidence type="ECO:0000313" key="8">
    <source>
        <dbReference type="Proteomes" id="UP000297714"/>
    </source>
</evidence>
<evidence type="ECO:0000313" key="7">
    <source>
        <dbReference type="EMBL" id="TGJ75588.1"/>
    </source>
</evidence>
<evidence type="ECO:0000256" key="2">
    <source>
        <dbReference type="ARBA" id="ARBA00022475"/>
    </source>
</evidence>
<dbReference type="Proteomes" id="UP000297714">
    <property type="component" value="Unassembled WGS sequence"/>
</dbReference>
<dbReference type="EMBL" id="SRMQ01000014">
    <property type="protein sequence ID" value="TGJ75588.1"/>
    <property type="molecule type" value="Genomic_DNA"/>
</dbReference>
<evidence type="ECO:0000256" key="3">
    <source>
        <dbReference type="ARBA" id="ARBA00022692"/>
    </source>
</evidence>
<keyword evidence="3 6" id="KW-0812">Transmembrane</keyword>
<evidence type="ECO:0000256" key="1">
    <source>
        <dbReference type="ARBA" id="ARBA00004651"/>
    </source>
</evidence>
<organism evidence="7 8">
    <name type="scientific">Caproiciproducens galactitolivorans</name>
    <dbReference type="NCBI Taxonomy" id="642589"/>
    <lineage>
        <taxon>Bacteria</taxon>
        <taxon>Bacillati</taxon>
        <taxon>Bacillota</taxon>
        <taxon>Clostridia</taxon>
        <taxon>Eubacteriales</taxon>
        <taxon>Acutalibacteraceae</taxon>
        <taxon>Caproiciproducens</taxon>
    </lineage>
</organism>
<accession>A0A4Z0Y6Q6</accession>
<gene>
    <name evidence="7" type="ORF">CAGA_22960</name>
</gene>
<keyword evidence="8" id="KW-1185">Reference proteome</keyword>
<keyword evidence="5 6" id="KW-0472">Membrane</keyword>
<dbReference type="RefSeq" id="WP_135660907.1">
    <property type="nucleotide sequence ID" value="NZ_SRMQ01000014.1"/>
</dbReference>